<evidence type="ECO:0000256" key="1">
    <source>
        <dbReference type="SAM" id="Phobius"/>
    </source>
</evidence>
<gene>
    <name evidence="2" type="ORF">R83534S58_LOCUS895</name>
</gene>
<dbReference type="Proteomes" id="UP001154272">
    <property type="component" value="Unassembled WGS sequence"/>
</dbReference>
<keyword evidence="3" id="KW-1185">Reference proteome</keyword>
<dbReference type="InterPro" id="IPR027463">
    <property type="entry name" value="AcrB_DN_DC_subdom"/>
</dbReference>
<comment type="caution">
    <text evidence="2">The sequence shown here is derived from an EMBL/GenBank/DDBJ whole genome shotgun (WGS) entry which is preliminary data.</text>
</comment>
<feature type="transmembrane region" description="Helical" evidence="1">
    <location>
        <begin position="885"/>
        <end position="908"/>
    </location>
</feature>
<dbReference type="SUPFAM" id="SSF82866">
    <property type="entry name" value="Multidrug efflux transporter AcrB transmembrane domain"/>
    <property type="match status" value="2"/>
</dbReference>
<feature type="transmembrane region" description="Helical" evidence="1">
    <location>
        <begin position="1018"/>
        <end position="1042"/>
    </location>
</feature>
<evidence type="ECO:0000313" key="2">
    <source>
        <dbReference type="EMBL" id="CAI3937076.1"/>
    </source>
</evidence>
<dbReference type="SUPFAM" id="SSF82714">
    <property type="entry name" value="Multidrug efflux transporter AcrB TolC docking domain, DN and DC subdomains"/>
    <property type="match status" value="1"/>
</dbReference>
<dbReference type="InterPro" id="IPR001036">
    <property type="entry name" value="Acrflvin-R"/>
</dbReference>
<name>A0ABN8W9E1_9PROT</name>
<dbReference type="Gene3D" id="3.30.2090.10">
    <property type="entry name" value="Multidrug efflux transporter AcrB TolC docking domain, DN and DC subdomains"/>
    <property type="match status" value="2"/>
</dbReference>
<dbReference type="PANTHER" id="PTHR32063:SF8">
    <property type="entry name" value="CATION EFFLUX PROTEIN"/>
    <property type="match status" value="1"/>
</dbReference>
<accession>A0ABN8W9E1</accession>
<feature type="transmembrane region" description="Helical" evidence="1">
    <location>
        <begin position="387"/>
        <end position="408"/>
    </location>
</feature>
<dbReference type="SUPFAM" id="SSF82693">
    <property type="entry name" value="Multidrug efflux transporter AcrB pore domain, PN1, PN2, PC1 and PC2 subdomains"/>
    <property type="match status" value="2"/>
</dbReference>
<feature type="transmembrane region" description="Helical" evidence="1">
    <location>
        <begin position="335"/>
        <end position="354"/>
    </location>
</feature>
<feature type="transmembrane region" description="Helical" evidence="1">
    <location>
        <begin position="540"/>
        <end position="559"/>
    </location>
</feature>
<dbReference type="PRINTS" id="PR00702">
    <property type="entry name" value="ACRIFLAVINRP"/>
</dbReference>
<dbReference type="EMBL" id="CAMXCH010000002">
    <property type="protein sequence ID" value="CAI3937076.1"/>
    <property type="molecule type" value="Genomic_DNA"/>
</dbReference>
<dbReference type="RefSeq" id="WP_282023628.1">
    <property type="nucleotide sequence ID" value="NZ_CAMXCH010000002.1"/>
</dbReference>
<dbReference type="PANTHER" id="PTHR32063">
    <property type="match status" value="1"/>
</dbReference>
<dbReference type="Pfam" id="PF00873">
    <property type="entry name" value="ACR_tran"/>
    <property type="match status" value="1"/>
</dbReference>
<dbReference type="Gene3D" id="3.30.70.1320">
    <property type="entry name" value="Multidrug efflux transporter AcrB pore domain like"/>
    <property type="match status" value="1"/>
</dbReference>
<reference evidence="2" key="1">
    <citation type="submission" date="2022-10" db="EMBL/GenBank/DDBJ databases">
        <authorList>
            <person name="Botero Cardona J."/>
        </authorList>
    </citation>
    <scope>NUCLEOTIDE SEQUENCE</scope>
    <source>
        <strain evidence="2">R-83534</strain>
    </source>
</reference>
<feature type="transmembrane region" description="Helical" evidence="1">
    <location>
        <begin position="361"/>
        <end position="381"/>
    </location>
</feature>
<keyword evidence="1" id="KW-1133">Transmembrane helix</keyword>
<dbReference type="Gene3D" id="1.20.1640.10">
    <property type="entry name" value="Multidrug efflux transporter AcrB transmembrane domain"/>
    <property type="match status" value="2"/>
</dbReference>
<feature type="transmembrane region" description="Helical" evidence="1">
    <location>
        <begin position="986"/>
        <end position="1006"/>
    </location>
</feature>
<dbReference type="Gene3D" id="3.30.70.1440">
    <property type="entry name" value="Multidrug efflux transporter AcrB pore domain"/>
    <property type="match status" value="1"/>
</dbReference>
<protein>
    <submittedName>
        <fullName evidence="2">Multidrug efflux pump subunit AcrB (AcrB) (PDB:1IWG)</fullName>
    </submittedName>
</protein>
<organism evidence="2 3">
    <name type="scientific">Commensalibacter papalotli</name>
    <name type="common">ex Botero et al. 2024</name>
    <dbReference type="NCBI Taxonomy" id="2972766"/>
    <lineage>
        <taxon>Bacteria</taxon>
        <taxon>Pseudomonadati</taxon>
        <taxon>Pseudomonadota</taxon>
        <taxon>Alphaproteobacteria</taxon>
        <taxon>Acetobacterales</taxon>
        <taxon>Acetobacteraceae</taxon>
    </lineage>
</organism>
<feature type="transmembrane region" description="Helical" evidence="1">
    <location>
        <begin position="12"/>
        <end position="31"/>
    </location>
</feature>
<keyword evidence="1" id="KW-0812">Transmembrane</keyword>
<dbReference type="Gene3D" id="3.30.70.1430">
    <property type="entry name" value="Multidrug efflux transporter AcrB pore domain"/>
    <property type="match status" value="2"/>
</dbReference>
<feature type="transmembrane region" description="Helical" evidence="1">
    <location>
        <begin position="915"/>
        <end position="933"/>
    </location>
</feature>
<sequence>MNAIVITALKRPYTFVVLAILIVVFGVLTIFRTPTDIFPDIKIPVVAVVWNYNGLMPEDMSGRVAYYYERALTSTVDNIEHIESNSFYGRGIVKIFFQPGTNIAEAQTQITSVSQTVLKQMPKGITPPLILKYNASSVPVLMLKISSETITGSQLYDMASNLIRPSLVSVAGAALPSPYGGTANNVQVSLNQKRLLAYGLTATDIGNALNQQNIVLPAGDQKIGAVDFMVQTNATPREIEEFNNIPIKQVGNATVYLKDVAWVHRGGAPQTNLVLVKGHKAILMVVMKTGDVSTLNVVSDIKRLLPKVEKTLPPGVKIDIISDASTFVKESVEDVVHEMVIAALLTSIVVILFLGSWRSTLIIATSIPLAILTSLIGLDLAGQTINVMTLGGLALAVGILVDDATVMIENIDTHLEMGKNLYDAIVDAANQIVIPTFVSTLCICVVWFPLFELTGVGGWLFMPMAEAIIFAMLASFILSRTLVPTMAYYLLPGQIAEHENPNRKISKFQQFLNGFDTQFEEFRKNYKILLEHLVSIRKRFIAGFLVFSLASMGLLYFVGENFFPEIKSAELDLHMRAPLGTRIEETGKISYLVNEEIERLLPGQVKGIVNNCGLPFSSLNQAFIPTPTIGSQDCDLTISLKNSASPIAEYRKILRKGLRDKFPGTDFAFMPGDMTAKILNFGLPAPINVQIVGRKLAANYEYAKLVASKLKRIPGIADVRVQQTVTTPTLMINTRRTFALSTGLTEADIANNALATLSGSGQTAPTYWLDPKTGVSHLVNIQTPQSEMQTMNDLETIPVNGPEGASGKTKMQMLGSLSHISQTGTGGEVSHYNIMPVFEIYASNDGRDLGAVSADVKQVVQELNSQLPRGSTIAIRGQATTMYNAYSQLIGGLAMSILLVYLIIVVNFQSWLDPFVIIMALPGALAGIAWSLFITHSSISVPALTGAIMCMGTATANSILVVSFARERLAVHGDAVLAAVEAGYGRIRPVLMTALAMIIGMLPMSLSNTQNAPLGRAVMGGLSVATIATLLFVPCVFALVYYRQKKETV</sequence>
<proteinExistence type="predicted"/>
<feature type="transmembrane region" description="Helical" evidence="1">
    <location>
        <begin position="456"/>
        <end position="478"/>
    </location>
</feature>
<feature type="transmembrane region" description="Helical" evidence="1">
    <location>
        <begin position="428"/>
        <end position="450"/>
    </location>
</feature>
<evidence type="ECO:0000313" key="3">
    <source>
        <dbReference type="Proteomes" id="UP001154272"/>
    </source>
</evidence>
<feature type="transmembrane region" description="Helical" evidence="1">
    <location>
        <begin position="939"/>
        <end position="965"/>
    </location>
</feature>
<keyword evidence="1" id="KW-0472">Membrane</keyword>